<evidence type="ECO:0000256" key="2">
    <source>
        <dbReference type="ARBA" id="ARBA00023082"/>
    </source>
</evidence>
<evidence type="ECO:0000256" key="3">
    <source>
        <dbReference type="ARBA" id="ARBA00023125"/>
    </source>
</evidence>
<keyword evidence="1" id="KW-0805">Transcription regulation</keyword>
<evidence type="ECO:0000256" key="1">
    <source>
        <dbReference type="ARBA" id="ARBA00023015"/>
    </source>
</evidence>
<evidence type="ECO:0000313" key="8">
    <source>
        <dbReference type="Proteomes" id="UP001221411"/>
    </source>
</evidence>
<feature type="region of interest" description="Disordered" evidence="5">
    <location>
        <begin position="273"/>
        <end position="313"/>
    </location>
</feature>
<proteinExistence type="predicted"/>
<name>A0ABT5EIT7_9BACT</name>
<dbReference type="InterPro" id="IPR039425">
    <property type="entry name" value="RNA_pol_sigma-70-like"/>
</dbReference>
<comment type="caution">
    <text evidence="7">The sequence shown here is derived from an EMBL/GenBank/DDBJ whole genome shotgun (WGS) entry which is preliminary data.</text>
</comment>
<dbReference type="InterPro" id="IPR013249">
    <property type="entry name" value="RNA_pol_sigma70_r4_t2"/>
</dbReference>
<dbReference type="PANTHER" id="PTHR43133:SF8">
    <property type="entry name" value="RNA POLYMERASE SIGMA FACTOR HI_1459-RELATED"/>
    <property type="match status" value="1"/>
</dbReference>
<dbReference type="InterPro" id="IPR013324">
    <property type="entry name" value="RNA_pol_sigma_r3/r4-like"/>
</dbReference>
<feature type="domain" description="RNA polymerase sigma factor 70 region 4 type 2" evidence="6">
    <location>
        <begin position="127"/>
        <end position="173"/>
    </location>
</feature>
<evidence type="ECO:0000256" key="4">
    <source>
        <dbReference type="ARBA" id="ARBA00023163"/>
    </source>
</evidence>
<organism evidence="7 8">
    <name type="scientific">Polyangium mundeleinium</name>
    <dbReference type="NCBI Taxonomy" id="2995306"/>
    <lineage>
        <taxon>Bacteria</taxon>
        <taxon>Pseudomonadati</taxon>
        <taxon>Myxococcota</taxon>
        <taxon>Polyangia</taxon>
        <taxon>Polyangiales</taxon>
        <taxon>Polyangiaceae</taxon>
        <taxon>Polyangium</taxon>
    </lineage>
</organism>
<evidence type="ECO:0000313" key="7">
    <source>
        <dbReference type="EMBL" id="MDC0741269.1"/>
    </source>
</evidence>
<dbReference type="EMBL" id="JAQNDO010000001">
    <property type="protein sequence ID" value="MDC0741269.1"/>
    <property type="molecule type" value="Genomic_DNA"/>
</dbReference>
<dbReference type="RefSeq" id="WP_271916490.1">
    <property type="nucleotide sequence ID" value="NZ_JAQNDO010000001.1"/>
</dbReference>
<protein>
    <submittedName>
        <fullName evidence="7">Sigma-70 family RNA polymerase sigma factor</fullName>
    </submittedName>
</protein>
<dbReference type="Gene3D" id="1.10.10.10">
    <property type="entry name" value="Winged helix-like DNA-binding domain superfamily/Winged helix DNA-binding domain"/>
    <property type="match status" value="1"/>
</dbReference>
<sequence length="332" mass="36150">MDGPDEGTEPPKSGEPLARPFELTVPAYRELVERMEAHVHRIGLGAHVHVLDVVHDALMIALCKPIAERPSTREWEEFVAWMCKLAQYAAMTNLKPKSRRTYDFLAPLGDLDERIAGPRDDEHDAAVRMAYHALPAEMRDIVGAHAIEGKSIREIAAETKLAPTTVFVRYSRGIDLLHARLESLEEEHSRGVGRRVVALPFLLLTVVARVAQAGIAAVFGRFSASFTRSPLRVMGSVVVGVAVGAWPSGGKPQAMPGTTTASQATCADVVRRDEPRSIATIQGSDARTEDGARHGSPRSLPLAPPRRDHAKPFDWMAANATRRGEVSVTGVE</sequence>
<accession>A0ABT5EIT7</accession>
<dbReference type="InterPro" id="IPR036388">
    <property type="entry name" value="WH-like_DNA-bd_sf"/>
</dbReference>
<evidence type="ECO:0000259" key="6">
    <source>
        <dbReference type="Pfam" id="PF08281"/>
    </source>
</evidence>
<gene>
    <name evidence="7" type="ORF">POL67_07935</name>
</gene>
<keyword evidence="3" id="KW-0238">DNA-binding</keyword>
<dbReference type="Proteomes" id="UP001221411">
    <property type="component" value="Unassembled WGS sequence"/>
</dbReference>
<reference evidence="7 8" key="1">
    <citation type="submission" date="2022-11" db="EMBL/GenBank/DDBJ databases">
        <title>Minimal conservation of predation-associated metabolite biosynthetic gene clusters underscores biosynthetic potential of Myxococcota including descriptions for ten novel species: Archangium lansinium sp. nov., Myxococcus landrumus sp. nov., Nannocystis bai.</title>
        <authorList>
            <person name="Ahearne A."/>
            <person name="Stevens C."/>
            <person name="Dowd S."/>
        </authorList>
    </citation>
    <scope>NUCLEOTIDE SEQUENCE [LARGE SCALE GENOMIC DNA]</scope>
    <source>
        <strain evidence="7 8">RJM3</strain>
    </source>
</reference>
<dbReference type="Pfam" id="PF08281">
    <property type="entry name" value="Sigma70_r4_2"/>
    <property type="match status" value="1"/>
</dbReference>
<dbReference type="SUPFAM" id="SSF88659">
    <property type="entry name" value="Sigma3 and sigma4 domains of RNA polymerase sigma factors"/>
    <property type="match status" value="1"/>
</dbReference>
<dbReference type="PANTHER" id="PTHR43133">
    <property type="entry name" value="RNA POLYMERASE ECF-TYPE SIGMA FACTO"/>
    <property type="match status" value="1"/>
</dbReference>
<evidence type="ECO:0000256" key="5">
    <source>
        <dbReference type="SAM" id="MobiDB-lite"/>
    </source>
</evidence>
<keyword evidence="8" id="KW-1185">Reference proteome</keyword>
<keyword evidence="2" id="KW-0731">Sigma factor</keyword>
<keyword evidence="4" id="KW-0804">Transcription</keyword>